<name>A0A1I1FRM9_9LACT</name>
<dbReference type="EMBL" id="FOLT01000002">
    <property type="protein sequence ID" value="SFC01931.1"/>
    <property type="molecule type" value="Genomic_DNA"/>
</dbReference>
<evidence type="ECO:0000313" key="1">
    <source>
        <dbReference type="EMBL" id="SFC01931.1"/>
    </source>
</evidence>
<proteinExistence type="predicted"/>
<sequence>MGLILIVMIGYFVFKYFEDNTGKLKMSGKNNAALDILSERYAKGEIDIEEYRYKKELLNQ</sequence>
<reference evidence="2" key="1">
    <citation type="submission" date="2016-10" db="EMBL/GenBank/DDBJ databases">
        <authorList>
            <person name="Varghese N."/>
            <person name="Submissions S."/>
        </authorList>
    </citation>
    <scope>NUCLEOTIDE SEQUENCE [LARGE SCALE GENOMIC DNA]</scope>
    <source>
        <strain evidence="2">DSM 23664</strain>
    </source>
</reference>
<accession>A0A1I1FRM9</accession>
<dbReference type="RefSeq" id="WP_091528566.1">
    <property type="nucleotide sequence ID" value="NZ_FOLT01000002.1"/>
</dbReference>
<protein>
    <submittedName>
        <fullName evidence="1">Putative membrane protein</fullName>
    </submittedName>
</protein>
<gene>
    <name evidence="1" type="ORF">SAMN04488102_102216</name>
</gene>
<dbReference type="Proteomes" id="UP000199612">
    <property type="component" value="Unassembled WGS sequence"/>
</dbReference>
<evidence type="ECO:0000313" key="2">
    <source>
        <dbReference type="Proteomes" id="UP000199612"/>
    </source>
</evidence>
<organism evidence="1 2">
    <name type="scientific">Alkalibacterium subtropicum</name>
    <dbReference type="NCBI Taxonomy" id="753702"/>
    <lineage>
        <taxon>Bacteria</taxon>
        <taxon>Bacillati</taxon>
        <taxon>Bacillota</taxon>
        <taxon>Bacilli</taxon>
        <taxon>Lactobacillales</taxon>
        <taxon>Carnobacteriaceae</taxon>
        <taxon>Alkalibacterium</taxon>
    </lineage>
</organism>
<dbReference type="OrthoDB" id="2456654at2"/>
<keyword evidence="2" id="KW-1185">Reference proteome</keyword>
<dbReference type="AlphaFoldDB" id="A0A1I1FRM9"/>